<keyword evidence="4" id="KW-0812">Transmembrane</keyword>
<dbReference type="GO" id="GO:0000139">
    <property type="term" value="C:Golgi membrane"/>
    <property type="evidence" value="ECO:0007669"/>
    <property type="project" value="UniProtKB-SubCell"/>
</dbReference>
<dbReference type="InterPro" id="IPR018011">
    <property type="entry name" value="Carb_sulfotrans_8-10"/>
</dbReference>
<keyword evidence="7" id="KW-0472">Membrane</keyword>
<keyword evidence="3 9" id="KW-0808">Transferase</keyword>
<sequence length="350" mass="41549">MFPRLIRRFPRRVIIACVYVYCLLLIHRLNDSRENQKAQKAALKQMIRERAQAIKAECVAHPPPLTKTQKNAHDAAAVDQGLAEHYNKQHWKQAVKDVLYLPKNNISWCIVPKVASTSWSKALLELAGYTENSLLHRDQPLQVLLRRAFRPVQTDRVEETIGNSVKFLFVRHPFQRLVSAYRNKLEDSYKEEDGAYFYNNYGRKMVEGFRKNTNNGKSITDIKTNKEVEFKREPTFEEYVDYLTNMDVSAYDEHWKPIWLQCHVCDFKYDYIIKYENFEEEIGLFINILKENGNLPRTFALQWENRGGTDANKTREYLRQIGDKKLWKLYDKYRHDFGYFGYTMEDYVNL</sequence>
<name>A0AAN8XCR3_HALRR</name>
<comment type="caution">
    <text evidence="10">The sequence shown here is derived from an EMBL/GenBank/DDBJ whole genome shotgun (WGS) entry which is preliminary data.</text>
</comment>
<dbReference type="PANTHER" id="PTHR12137:SF54">
    <property type="entry name" value="CARBOHYDRATE SULFOTRANSFERASE"/>
    <property type="match status" value="1"/>
</dbReference>
<evidence type="ECO:0000313" key="11">
    <source>
        <dbReference type="Proteomes" id="UP001381693"/>
    </source>
</evidence>
<comment type="subcellular location">
    <subcellularLocation>
        <location evidence="1 9">Golgi apparatus membrane</location>
        <topology evidence="1 9">Single-pass type II membrane protein</topology>
    </subcellularLocation>
</comment>
<keyword evidence="9" id="KW-0119">Carbohydrate metabolism</keyword>
<proteinExistence type="inferred from homology"/>
<evidence type="ECO:0000256" key="7">
    <source>
        <dbReference type="ARBA" id="ARBA00023136"/>
    </source>
</evidence>
<evidence type="ECO:0000256" key="9">
    <source>
        <dbReference type="RuleBase" id="RU364020"/>
    </source>
</evidence>
<evidence type="ECO:0000313" key="10">
    <source>
        <dbReference type="EMBL" id="KAK7076550.1"/>
    </source>
</evidence>
<gene>
    <name evidence="10" type="ORF">SK128_005823</name>
</gene>
<dbReference type="PANTHER" id="PTHR12137">
    <property type="entry name" value="CARBOHYDRATE SULFOTRANSFERASE"/>
    <property type="match status" value="1"/>
</dbReference>
<dbReference type="Proteomes" id="UP001381693">
    <property type="component" value="Unassembled WGS sequence"/>
</dbReference>
<evidence type="ECO:0000256" key="3">
    <source>
        <dbReference type="ARBA" id="ARBA00022679"/>
    </source>
</evidence>
<dbReference type="EMBL" id="JAXCGZ010009624">
    <property type="protein sequence ID" value="KAK7076550.1"/>
    <property type="molecule type" value="Genomic_DNA"/>
</dbReference>
<comment type="similarity">
    <text evidence="2 9">Belongs to the sulfotransferase 2 family.</text>
</comment>
<dbReference type="AlphaFoldDB" id="A0AAN8XCR3"/>
<dbReference type="Pfam" id="PF03567">
    <property type="entry name" value="Sulfotransfer_2"/>
    <property type="match status" value="1"/>
</dbReference>
<organism evidence="10 11">
    <name type="scientific">Halocaridina rubra</name>
    <name type="common">Hawaiian red shrimp</name>
    <dbReference type="NCBI Taxonomy" id="373956"/>
    <lineage>
        <taxon>Eukaryota</taxon>
        <taxon>Metazoa</taxon>
        <taxon>Ecdysozoa</taxon>
        <taxon>Arthropoda</taxon>
        <taxon>Crustacea</taxon>
        <taxon>Multicrustacea</taxon>
        <taxon>Malacostraca</taxon>
        <taxon>Eumalacostraca</taxon>
        <taxon>Eucarida</taxon>
        <taxon>Decapoda</taxon>
        <taxon>Pleocyemata</taxon>
        <taxon>Caridea</taxon>
        <taxon>Atyoidea</taxon>
        <taxon>Atyidae</taxon>
        <taxon>Halocaridina</taxon>
    </lineage>
</organism>
<keyword evidence="9" id="KW-0735">Signal-anchor</keyword>
<reference evidence="10 11" key="1">
    <citation type="submission" date="2023-11" db="EMBL/GenBank/DDBJ databases">
        <title>Halocaridina rubra genome assembly.</title>
        <authorList>
            <person name="Smith C."/>
        </authorList>
    </citation>
    <scope>NUCLEOTIDE SEQUENCE [LARGE SCALE GENOMIC DNA]</scope>
    <source>
        <strain evidence="10">EP-1</strain>
        <tissue evidence="10">Whole</tissue>
    </source>
</reference>
<keyword evidence="5" id="KW-1133">Transmembrane helix</keyword>
<evidence type="ECO:0000256" key="5">
    <source>
        <dbReference type="ARBA" id="ARBA00022989"/>
    </source>
</evidence>
<evidence type="ECO:0000256" key="8">
    <source>
        <dbReference type="ARBA" id="ARBA00023180"/>
    </source>
</evidence>
<keyword evidence="6 9" id="KW-0333">Golgi apparatus</keyword>
<protein>
    <recommendedName>
        <fullName evidence="9">Carbohydrate sulfotransferase</fullName>
        <ecNumber evidence="9">2.8.2.-</ecNumber>
    </recommendedName>
</protein>
<dbReference type="GO" id="GO:0016051">
    <property type="term" value="P:carbohydrate biosynthetic process"/>
    <property type="evidence" value="ECO:0007669"/>
    <property type="project" value="InterPro"/>
</dbReference>
<keyword evidence="11" id="KW-1185">Reference proteome</keyword>
<evidence type="ECO:0000256" key="2">
    <source>
        <dbReference type="ARBA" id="ARBA00006339"/>
    </source>
</evidence>
<evidence type="ECO:0000256" key="4">
    <source>
        <dbReference type="ARBA" id="ARBA00022692"/>
    </source>
</evidence>
<accession>A0AAN8XCR3</accession>
<dbReference type="EC" id="2.8.2.-" evidence="9"/>
<keyword evidence="8 9" id="KW-0325">Glycoprotein</keyword>
<evidence type="ECO:0000256" key="1">
    <source>
        <dbReference type="ARBA" id="ARBA00004323"/>
    </source>
</evidence>
<dbReference type="InterPro" id="IPR005331">
    <property type="entry name" value="Sulfotransferase"/>
</dbReference>
<dbReference type="GO" id="GO:0008146">
    <property type="term" value="F:sulfotransferase activity"/>
    <property type="evidence" value="ECO:0007669"/>
    <property type="project" value="InterPro"/>
</dbReference>
<evidence type="ECO:0000256" key="6">
    <source>
        <dbReference type="ARBA" id="ARBA00023034"/>
    </source>
</evidence>